<sequence length="1166" mass="122713">MGLSAFAIQRQAMLLDPVPPTADSGYDAVLASPTAFGDAAQVPGKLLDLSYVVYGDQLLDWAGIQAQFKAAVMYNGSVVALPLIPAPQIMYYHLDIFKRDNLSVPQTWEEFTDLAERYHGRDGMMGACIMAAGCRSDSYILRMIFGSYVQTEGQSHGMYWDPDTMDSLVNTPAMEAALAIFRRLRAVGPNATTPLSCLRREYVRGQCLLSINAGTEFKVGQLSSGFGAMRGKMGMALMPGSTHVLNRTTRTLVPCSAMMCPLATGTAVVNGVELPVNRPITSSVNIVLLNGLSPPVYQFYVYNLFSYLASPSVIGTKGLLLAPNEILPVREEDLNLANVPVWVKAGYDEADVIRFLTVYNEMSGLTNINGDLKIRLTTNVTSALLEAALTYNNVSLNASIGAVMRNLEAALEGIVAAEGGRESFAQQYRSATTLAVTDIQDSTLLWESLPPEVMDSALKIHHKIIRELLRAHRGYESATEGDSFIVAFHRPVDAVLFAVEIQQALLDAPWPSALVWHPPLPGVEPKDDPAAEVLLINRPPARPSKLSATPKKNSAGIGSPRVHASLVGGSNGRGSEAPAHPSQDMRIAAIHSESLSALLATGPTPPQSILIPPAAQPLPSGSVPAPASRLSMELFRDHSPPTPRSASLAEATAIGIGAVMRAAERFSRPSLGAATSGSAILSCGSPSRLAPTAPELAVLVKAVSDAAHGGMVLFSESTREELIADEASAKSLQPLLVLWMGCHVLANDLRQMHLFQVFTRGVVGRLALQRPLRSLSPVRPFTGALEAPVRCGAVARVAVLGASTLLAWDYPVASYALEILHEALTVELNCLAGVLQGAAPYIAEGAFSLIGGFKPRPHGEGRSSGGTGSSPWRTSRTSRRAGEPLERASAQARSSPPLSSSPPSGSVKGRGRSSTPAAKSHGLGHGHGNGRGEPPFGSSADADTGGFTSGSLPLPTDWDSEILPVSGLGADPSGKLVNTSSGRSLNVNQSRSAIGDTRRTQRQGTMSAIGSAAAALLGAEGGGGGPKSSSAAGVMTVVFDSPLVAASWLLRVVDMLPCLDWPAELLQHPLCEEVAFEDNVVVGSMESNYDMVQRRLEQRASVRINPQRGRAGLVAAAAMAAAAGAAMQPGSCFNLSGQLAYRGKAWATLSKVSAKSKAGEVMSPGA</sequence>
<organism evidence="3 4">
    <name type="scientific">Gonium pectorale</name>
    <name type="common">Green alga</name>
    <dbReference type="NCBI Taxonomy" id="33097"/>
    <lineage>
        <taxon>Eukaryota</taxon>
        <taxon>Viridiplantae</taxon>
        <taxon>Chlorophyta</taxon>
        <taxon>core chlorophytes</taxon>
        <taxon>Chlorophyceae</taxon>
        <taxon>CS clade</taxon>
        <taxon>Chlamydomonadales</taxon>
        <taxon>Volvocaceae</taxon>
        <taxon>Gonium</taxon>
    </lineage>
</organism>
<protein>
    <recommendedName>
        <fullName evidence="2">Guanylate cyclase domain-containing protein</fullName>
    </recommendedName>
</protein>
<dbReference type="SUPFAM" id="SSF55073">
    <property type="entry name" value="Nucleotide cyclase"/>
    <property type="match status" value="1"/>
</dbReference>
<evidence type="ECO:0000259" key="2">
    <source>
        <dbReference type="PROSITE" id="PS50125"/>
    </source>
</evidence>
<dbReference type="InterPro" id="IPR050697">
    <property type="entry name" value="Adenylyl/Guanylyl_Cyclase_3/4"/>
</dbReference>
<accession>A0A150H2M7</accession>
<dbReference type="Pfam" id="PF00211">
    <property type="entry name" value="Guanylate_cyc"/>
    <property type="match status" value="1"/>
</dbReference>
<dbReference type="STRING" id="33097.A0A150H2M7"/>
<proteinExistence type="predicted"/>
<comment type="caution">
    <text evidence="3">The sequence shown here is derived from an EMBL/GenBank/DDBJ whole genome shotgun (WGS) entry which is preliminary data.</text>
</comment>
<dbReference type="AlphaFoldDB" id="A0A150H2M7"/>
<feature type="compositionally biased region" description="Low complexity" evidence="1">
    <location>
        <begin position="887"/>
        <end position="907"/>
    </location>
</feature>
<evidence type="ECO:0000256" key="1">
    <source>
        <dbReference type="SAM" id="MobiDB-lite"/>
    </source>
</evidence>
<dbReference type="InterPro" id="IPR029787">
    <property type="entry name" value="Nucleotide_cyclase"/>
</dbReference>
<feature type="region of interest" description="Disordered" evidence="1">
    <location>
        <begin position="539"/>
        <end position="581"/>
    </location>
</feature>
<dbReference type="Gene3D" id="3.30.70.1230">
    <property type="entry name" value="Nucleotide cyclase"/>
    <property type="match status" value="2"/>
</dbReference>
<dbReference type="Pfam" id="PF13416">
    <property type="entry name" value="SBP_bac_8"/>
    <property type="match status" value="1"/>
</dbReference>
<dbReference type="PROSITE" id="PS50125">
    <property type="entry name" value="GUANYLATE_CYCLASE_2"/>
    <property type="match status" value="1"/>
</dbReference>
<name>A0A150H2M7_GONPE</name>
<dbReference type="InterPro" id="IPR001054">
    <property type="entry name" value="A/G_cyclase"/>
</dbReference>
<dbReference type="PANTHER" id="PTHR43081:SF1">
    <property type="entry name" value="ADENYLATE CYCLASE, TERMINAL-DIFFERENTIATION SPECIFIC"/>
    <property type="match status" value="1"/>
</dbReference>
<dbReference type="GO" id="GO:0035556">
    <property type="term" value="P:intracellular signal transduction"/>
    <property type="evidence" value="ECO:0007669"/>
    <property type="project" value="InterPro"/>
</dbReference>
<evidence type="ECO:0000313" key="3">
    <source>
        <dbReference type="EMBL" id="KXZ56419.1"/>
    </source>
</evidence>
<dbReference type="InterPro" id="IPR006059">
    <property type="entry name" value="SBP"/>
</dbReference>
<feature type="compositionally biased region" description="Polar residues" evidence="1">
    <location>
        <begin position="976"/>
        <end position="992"/>
    </location>
</feature>
<keyword evidence="4" id="KW-1185">Reference proteome</keyword>
<dbReference type="Proteomes" id="UP000075714">
    <property type="component" value="Unassembled WGS sequence"/>
</dbReference>
<evidence type="ECO:0000313" key="4">
    <source>
        <dbReference type="Proteomes" id="UP000075714"/>
    </source>
</evidence>
<dbReference type="GO" id="GO:0009190">
    <property type="term" value="P:cyclic nucleotide biosynthetic process"/>
    <property type="evidence" value="ECO:0007669"/>
    <property type="project" value="InterPro"/>
</dbReference>
<dbReference type="PANTHER" id="PTHR43081">
    <property type="entry name" value="ADENYLATE CYCLASE, TERMINAL-DIFFERENTIATION SPECIFIC-RELATED"/>
    <property type="match status" value="1"/>
</dbReference>
<reference evidence="4" key="1">
    <citation type="journal article" date="2016" name="Nat. Commun.">
        <title>The Gonium pectorale genome demonstrates co-option of cell cycle regulation during the evolution of multicellularity.</title>
        <authorList>
            <person name="Hanschen E.R."/>
            <person name="Marriage T.N."/>
            <person name="Ferris P.J."/>
            <person name="Hamaji T."/>
            <person name="Toyoda A."/>
            <person name="Fujiyama A."/>
            <person name="Neme R."/>
            <person name="Noguchi H."/>
            <person name="Minakuchi Y."/>
            <person name="Suzuki M."/>
            <person name="Kawai-Toyooka H."/>
            <person name="Smith D.R."/>
            <person name="Sparks H."/>
            <person name="Anderson J."/>
            <person name="Bakaric R."/>
            <person name="Luria V."/>
            <person name="Karger A."/>
            <person name="Kirschner M.W."/>
            <person name="Durand P.M."/>
            <person name="Michod R.E."/>
            <person name="Nozaki H."/>
            <person name="Olson B.J."/>
        </authorList>
    </citation>
    <scope>NUCLEOTIDE SEQUENCE [LARGE SCALE GENOMIC DNA]</scope>
    <source>
        <strain evidence="4">NIES-2863</strain>
    </source>
</reference>
<gene>
    <name evidence="3" type="ORF">GPECTOR_1g373</name>
</gene>
<feature type="domain" description="Guanylate cyclase" evidence="2">
    <location>
        <begin position="433"/>
        <end position="493"/>
    </location>
</feature>
<dbReference type="OrthoDB" id="2021138at2759"/>
<dbReference type="EMBL" id="LSYV01000002">
    <property type="protein sequence ID" value="KXZ56419.1"/>
    <property type="molecule type" value="Genomic_DNA"/>
</dbReference>
<dbReference type="SUPFAM" id="SSF53850">
    <property type="entry name" value="Periplasmic binding protein-like II"/>
    <property type="match status" value="1"/>
</dbReference>
<feature type="region of interest" description="Disordered" evidence="1">
    <location>
        <begin position="854"/>
        <end position="1006"/>
    </location>
</feature>
<dbReference type="Gene3D" id="3.40.190.10">
    <property type="entry name" value="Periplasmic binding protein-like II"/>
    <property type="match status" value="1"/>
</dbReference>